<dbReference type="EMBL" id="RCHU02000001">
    <property type="protein sequence ID" value="KAL3609715.1"/>
    <property type="molecule type" value="Genomic_DNA"/>
</dbReference>
<keyword evidence="2" id="KW-1185">Reference proteome</keyword>
<sequence length="225" mass="24467">MVPQNSRNCREGLLRRTEIQICSSSLLLLRICFSFSSSRFRGAVGGGQIGGRPAGGGELDLLAFGERGKRRGTALWFLWPLLRLTEASLSGVGGTAVSERGEIFCEVRLERGEAAGWETKEGTGEVVAEEGGSRGLINDVVFITHTHAVKRSSGFRTSCPIISLRALFHSQSWWCASFHHSITFICVSSSIASHVSKDDDMKVSFKYILVSPLPTGFTGAWAILE</sequence>
<evidence type="ECO:0000313" key="1">
    <source>
        <dbReference type="EMBL" id="KAL3609715.1"/>
    </source>
</evidence>
<organism evidence="1 2">
    <name type="scientific">Populus alba</name>
    <name type="common">White poplar</name>
    <dbReference type="NCBI Taxonomy" id="43335"/>
    <lineage>
        <taxon>Eukaryota</taxon>
        <taxon>Viridiplantae</taxon>
        <taxon>Streptophyta</taxon>
        <taxon>Embryophyta</taxon>
        <taxon>Tracheophyta</taxon>
        <taxon>Spermatophyta</taxon>
        <taxon>Magnoliopsida</taxon>
        <taxon>eudicotyledons</taxon>
        <taxon>Gunneridae</taxon>
        <taxon>Pentapetalae</taxon>
        <taxon>rosids</taxon>
        <taxon>fabids</taxon>
        <taxon>Malpighiales</taxon>
        <taxon>Salicaceae</taxon>
        <taxon>Saliceae</taxon>
        <taxon>Populus</taxon>
    </lineage>
</organism>
<name>A0ACC4CXT9_POPAL</name>
<comment type="caution">
    <text evidence="1">The sequence shown here is derived from an EMBL/GenBank/DDBJ whole genome shotgun (WGS) entry which is preliminary data.</text>
</comment>
<dbReference type="Proteomes" id="UP000309997">
    <property type="component" value="Unassembled WGS sequence"/>
</dbReference>
<reference evidence="1 2" key="1">
    <citation type="journal article" date="2024" name="Plant Biotechnol. J.">
        <title>Genome and CRISPR/Cas9 system of a widespread forest tree (Populus alba) in the world.</title>
        <authorList>
            <person name="Liu Y.J."/>
            <person name="Jiang P.F."/>
            <person name="Han X.M."/>
            <person name="Li X.Y."/>
            <person name="Wang H.M."/>
            <person name="Wang Y.J."/>
            <person name="Wang X.X."/>
            <person name="Zeng Q.Y."/>
        </authorList>
    </citation>
    <scope>NUCLEOTIDE SEQUENCE [LARGE SCALE GENOMIC DNA]</scope>
    <source>
        <strain evidence="2">cv. PAL-ZL1</strain>
    </source>
</reference>
<evidence type="ECO:0000313" key="2">
    <source>
        <dbReference type="Proteomes" id="UP000309997"/>
    </source>
</evidence>
<protein>
    <submittedName>
        <fullName evidence="1">Uncharacterized protein</fullName>
    </submittedName>
</protein>
<gene>
    <name evidence="1" type="ORF">D5086_000735</name>
</gene>
<accession>A0ACC4CXT9</accession>
<proteinExistence type="predicted"/>